<keyword evidence="5" id="KW-0926">Vacuole</keyword>
<dbReference type="PANTHER" id="PTHR43840">
    <property type="entry name" value="MITOCHONDRIAL METAL TRANSPORTER 1-RELATED"/>
    <property type="match status" value="1"/>
</dbReference>
<evidence type="ECO:0000256" key="1">
    <source>
        <dbReference type="ARBA" id="ARBA00003168"/>
    </source>
</evidence>
<protein>
    <submittedName>
        <fullName evidence="14">Metal tolerance protein 7-like</fullName>
    </submittedName>
</protein>
<dbReference type="FunFam" id="1.20.1510.10:FF:000003">
    <property type="entry name" value="Metal tolerance protein 11"/>
    <property type="match status" value="1"/>
</dbReference>
<dbReference type="PANTHER" id="PTHR43840:SF2">
    <property type="entry name" value="METAL TOLERANCE PROTEIN 9"/>
    <property type="match status" value="1"/>
</dbReference>
<organism evidence="13 14">
    <name type="scientific">Phoenix dactylifera</name>
    <name type="common">Date palm</name>
    <dbReference type="NCBI Taxonomy" id="42345"/>
    <lineage>
        <taxon>Eukaryota</taxon>
        <taxon>Viridiplantae</taxon>
        <taxon>Streptophyta</taxon>
        <taxon>Embryophyta</taxon>
        <taxon>Tracheophyta</taxon>
        <taxon>Spermatophyta</taxon>
        <taxon>Magnoliopsida</taxon>
        <taxon>Liliopsida</taxon>
        <taxon>Arecaceae</taxon>
        <taxon>Coryphoideae</taxon>
        <taxon>Phoeniceae</taxon>
        <taxon>Phoenix</taxon>
    </lineage>
</organism>
<dbReference type="Proteomes" id="UP000228380">
    <property type="component" value="Chromosome 8"/>
</dbReference>
<evidence type="ECO:0000256" key="2">
    <source>
        <dbReference type="ARBA" id="ARBA00004128"/>
    </source>
</evidence>
<dbReference type="NCBIfam" id="TIGR01297">
    <property type="entry name" value="CDF"/>
    <property type="match status" value="1"/>
</dbReference>
<dbReference type="SUPFAM" id="SSF160240">
    <property type="entry name" value="Cation efflux protein cytoplasmic domain-like"/>
    <property type="match status" value="1"/>
</dbReference>
<accession>A0A8B7CF36</accession>
<proteinExistence type="inferred from homology"/>
<evidence type="ECO:0000256" key="4">
    <source>
        <dbReference type="ARBA" id="ARBA00022448"/>
    </source>
</evidence>
<dbReference type="KEGG" id="pda:103712907"/>
<feature type="domain" description="Cation efflux protein transmembrane" evidence="11">
    <location>
        <begin position="119"/>
        <end position="306"/>
    </location>
</feature>
<evidence type="ECO:0000256" key="10">
    <source>
        <dbReference type="SAM" id="Phobius"/>
    </source>
</evidence>
<dbReference type="OrthoDB" id="78296at2759"/>
<feature type="transmembrane region" description="Helical" evidence="10">
    <location>
        <begin position="137"/>
        <end position="160"/>
    </location>
</feature>
<dbReference type="InterPro" id="IPR050291">
    <property type="entry name" value="CDF_Transporter"/>
</dbReference>
<dbReference type="InterPro" id="IPR027469">
    <property type="entry name" value="Cation_efflux_TMD_sf"/>
</dbReference>
<dbReference type="FunFam" id="3.30.70.1350:FF:000001">
    <property type="entry name" value="Metal tolerance protein 11"/>
    <property type="match status" value="1"/>
</dbReference>
<keyword evidence="6 10" id="KW-0812">Transmembrane</keyword>
<evidence type="ECO:0000313" key="14">
    <source>
        <dbReference type="RefSeq" id="XP_008797837.1"/>
    </source>
</evidence>
<feature type="transmembrane region" description="Helical" evidence="10">
    <location>
        <begin position="220"/>
        <end position="239"/>
    </location>
</feature>
<name>A0A8B7CF36_PHODC</name>
<comment type="function">
    <text evidence="1">Involved in sequestration of excess metal in the cytoplasm into vacuoles to maintain metal homeostasis.</text>
</comment>
<dbReference type="InterPro" id="IPR058533">
    <property type="entry name" value="Cation_efflux_TM"/>
</dbReference>
<dbReference type="GeneID" id="103712907"/>
<feature type="transmembrane region" description="Helical" evidence="10">
    <location>
        <begin position="181"/>
        <end position="200"/>
    </location>
</feature>
<dbReference type="Gene3D" id="3.30.70.1350">
    <property type="entry name" value="Cation efflux protein, cytoplasmic domain"/>
    <property type="match status" value="1"/>
</dbReference>
<dbReference type="GO" id="GO:0005774">
    <property type="term" value="C:vacuolar membrane"/>
    <property type="evidence" value="ECO:0007669"/>
    <property type="project" value="UniProtKB-SubCell"/>
</dbReference>
<evidence type="ECO:0000256" key="9">
    <source>
        <dbReference type="ARBA" id="ARBA00023136"/>
    </source>
</evidence>
<dbReference type="GO" id="GO:0008324">
    <property type="term" value="F:monoatomic cation transmembrane transporter activity"/>
    <property type="evidence" value="ECO:0007669"/>
    <property type="project" value="InterPro"/>
</dbReference>
<dbReference type="Pfam" id="PF16916">
    <property type="entry name" value="ZT_dimer"/>
    <property type="match status" value="1"/>
</dbReference>
<gene>
    <name evidence="14" type="primary">LOC103712907</name>
</gene>
<reference evidence="14" key="2">
    <citation type="submission" date="2025-08" db="UniProtKB">
        <authorList>
            <consortium name="RefSeq"/>
        </authorList>
    </citation>
    <scope>IDENTIFICATION</scope>
    <source>
        <tissue evidence="14">Young leaves</tissue>
    </source>
</reference>
<dbReference type="InterPro" id="IPR002524">
    <property type="entry name" value="Cation_efflux"/>
</dbReference>
<evidence type="ECO:0000256" key="7">
    <source>
        <dbReference type="ARBA" id="ARBA00022989"/>
    </source>
</evidence>
<keyword evidence="7 10" id="KW-1133">Transmembrane helix</keyword>
<keyword evidence="9 10" id="KW-0472">Membrane</keyword>
<evidence type="ECO:0000256" key="5">
    <source>
        <dbReference type="ARBA" id="ARBA00022554"/>
    </source>
</evidence>
<dbReference type="SUPFAM" id="SSF161111">
    <property type="entry name" value="Cation efflux protein transmembrane domain-like"/>
    <property type="match status" value="1"/>
</dbReference>
<comment type="subcellular location">
    <subcellularLocation>
        <location evidence="2">Vacuole membrane</location>
        <topology evidence="2">Multi-pass membrane protein</topology>
    </subcellularLocation>
</comment>
<dbReference type="InterPro" id="IPR036837">
    <property type="entry name" value="Cation_efflux_CTD_sf"/>
</dbReference>
<evidence type="ECO:0000313" key="13">
    <source>
        <dbReference type="Proteomes" id="UP000228380"/>
    </source>
</evidence>
<dbReference type="Gene3D" id="1.20.1510.10">
    <property type="entry name" value="Cation efflux protein transmembrane domain"/>
    <property type="match status" value="1"/>
</dbReference>
<dbReference type="InterPro" id="IPR027470">
    <property type="entry name" value="Cation_efflux_CTD"/>
</dbReference>
<evidence type="ECO:0000259" key="11">
    <source>
        <dbReference type="Pfam" id="PF01545"/>
    </source>
</evidence>
<sequence length="400" mass="45609">MAMELRCESTDYRTELLSPMRLKGEAAAAAASQSWRLDMSDFQMPEGPKDPSFVSRVFRRTHGKQSKIAKYYKKQEKLLQGFNEMEGITELGCQAGASTEDELRELEKSERMAINTSNVANLFLFAAKVYASIESKSLAVIASTLDSLLDLLSGFILWFTSYAMKKPNQYSYPIGKKRMQPVGIIVFASVMATLGFQVMLESGRELVTQAHPTFDHKKEKWMVGIMASVTIVKFVLMLYCRTFQNDIVRAYAQDHFFDVITNSIGLATALLAVRFYWWMDPVGAILIALYTISTWAKTVLENVWSLVGKTAPPDYLTKLTYLIWNHHEEIRHIDTVRAYTFGSHYFVEVDIVLPGNMPLSQAHDIGETLQEKLEQLPEVERAFVHIDFEFTHRPEHKTKV</sequence>
<evidence type="ECO:0000259" key="12">
    <source>
        <dbReference type="Pfam" id="PF16916"/>
    </source>
</evidence>
<comment type="similarity">
    <text evidence="3">Belongs to the cation diffusion facilitator (CDF) transporter (TC 2.A.4) family. SLC30A subfamily.</text>
</comment>
<evidence type="ECO:0000256" key="8">
    <source>
        <dbReference type="ARBA" id="ARBA00023065"/>
    </source>
</evidence>
<reference evidence="13" key="1">
    <citation type="journal article" date="2019" name="Nat. Commun.">
        <title>Genome-wide association mapping of date palm fruit traits.</title>
        <authorList>
            <person name="Hazzouri K.M."/>
            <person name="Gros-Balthazard M."/>
            <person name="Flowers J.M."/>
            <person name="Copetti D."/>
            <person name="Lemansour A."/>
            <person name="Lebrun M."/>
            <person name="Masmoudi K."/>
            <person name="Ferrand S."/>
            <person name="Dhar M.I."/>
            <person name="Fresquez Z.A."/>
            <person name="Rosas U."/>
            <person name="Zhang J."/>
            <person name="Talag J."/>
            <person name="Lee S."/>
            <person name="Kudrna D."/>
            <person name="Powell R.F."/>
            <person name="Leitch I.J."/>
            <person name="Krueger R.R."/>
            <person name="Wing R.A."/>
            <person name="Amiri K.M.A."/>
            <person name="Purugganan M.D."/>
        </authorList>
    </citation>
    <scope>NUCLEOTIDE SEQUENCE [LARGE SCALE GENOMIC DNA]</scope>
    <source>
        <strain evidence="13">cv. Khalas</strain>
    </source>
</reference>
<dbReference type="Pfam" id="PF01545">
    <property type="entry name" value="Cation_efflux"/>
    <property type="match status" value="1"/>
</dbReference>
<keyword evidence="8" id="KW-0406">Ion transport</keyword>
<keyword evidence="4" id="KW-0813">Transport</keyword>
<dbReference type="RefSeq" id="XP_008797837.1">
    <property type="nucleotide sequence ID" value="XM_008799615.4"/>
</dbReference>
<dbReference type="AlphaFoldDB" id="A0A8B7CF36"/>
<evidence type="ECO:0000256" key="6">
    <source>
        <dbReference type="ARBA" id="ARBA00022692"/>
    </source>
</evidence>
<feature type="domain" description="Cation efflux protein cytoplasmic" evidence="12">
    <location>
        <begin position="325"/>
        <end position="387"/>
    </location>
</feature>
<evidence type="ECO:0000256" key="3">
    <source>
        <dbReference type="ARBA" id="ARBA00008873"/>
    </source>
</evidence>
<feature type="transmembrane region" description="Helical" evidence="10">
    <location>
        <begin position="259"/>
        <end position="277"/>
    </location>
</feature>
<keyword evidence="13" id="KW-1185">Reference proteome</keyword>